<feature type="domain" description="O-acyltransferase WSD1 C-terminal" evidence="13">
    <location>
        <begin position="320"/>
        <end position="470"/>
    </location>
</feature>
<dbReference type="GO" id="GO:0019432">
    <property type="term" value="P:triglyceride biosynthetic process"/>
    <property type="evidence" value="ECO:0007669"/>
    <property type="project" value="UniProtKB-UniPathway"/>
</dbReference>
<evidence type="ECO:0000256" key="3">
    <source>
        <dbReference type="ARBA" id="ARBA00009587"/>
    </source>
</evidence>
<dbReference type="GO" id="GO:0051701">
    <property type="term" value="P:biological process involved in interaction with host"/>
    <property type="evidence" value="ECO:0007669"/>
    <property type="project" value="TreeGrafter"/>
</dbReference>
<dbReference type="PANTHER" id="PTHR31650">
    <property type="entry name" value="O-ACYLTRANSFERASE (WSD1-LIKE) FAMILY PROTEIN"/>
    <property type="match status" value="1"/>
</dbReference>
<dbReference type="GO" id="GO:0071731">
    <property type="term" value="P:response to nitric oxide"/>
    <property type="evidence" value="ECO:0007669"/>
    <property type="project" value="TreeGrafter"/>
</dbReference>
<dbReference type="InterPro" id="IPR045034">
    <property type="entry name" value="O-acyltransferase_WSD1-like"/>
</dbReference>
<evidence type="ECO:0000259" key="12">
    <source>
        <dbReference type="Pfam" id="PF03007"/>
    </source>
</evidence>
<dbReference type="GO" id="GO:0004144">
    <property type="term" value="F:diacylglycerol O-acyltransferase activity"/>
    <property type="evidence" value="ECO:0007669"/>
    <property type="project" value="UniProtKB-EC"/>
</dbReference>
<evidence type="ECO:0000256" key="7">
    <source>
        <dbReference type="ARBA" id="ARBA00022798"/>
    </source>
</evidence>
<evidence type="ECO:0000256" key="10">
    <source>
        <dbReference type="ARBA" id="ARBA00048109"/>
    </source>
</evidence>
<keyword evidence="7 11" id="KW-0319">Glycerol metabolism</keyword>
<comment type="catalytic activity">
    <reaction evidence="10 11">
        <text>an acyl-CoA + a 1,2-diacyl-sn-glycerol = a triacyl-sn-glycerol + CoA</text>
        <dbReference type="Rhea" id="RHEA:10868"/>
        <dbReference type="ChEBI" id="CHEBI:17815"/>
        <dbReference type="ChEBI" id="CHEBI:57287"/>
        <dbReference type="ChEBI" id="CHEBI:58342"/>
        <dbReference type="ChEBI" id="CHEBI:64615"/>
        <dbReference type="EC" id="2.3.1.20"/>
    </reaction>
</comment>
<evidence type="ECO:0000256" key="1">
    <source>
        <dbReference type="ARBA" id="ARBA00004771"/>
    </source>
</evidence>
<keyword evidence="9 11" id="KW-0012">Acyltransferase</keyword>
<dbReference type="STRING" id="1108045.GORHZ_141_00830"/>
<dbReference type="InterPro" id="IPR004255">
    <property type="entry name" value="O-acyltransferase_WSD1_N"/>
</dbReference>
<keyword evidence="5 11" id="KW-0444">Lipid biosynthesis</keyword>
<dbReference type="EMBL" id="BAHC01000141">
    <property type="protein sequence ID" value="GAB91708.1"/>
    <property type="molecule type" value="Genomic_DNA"/>
</dbReference>
<evidence type="ECO:0000256" key="9">
    <source>
        <dbReference type="ARBA" id="ARBA00023315"/>
    </source>
</evidence>
<dbReference type="GO" id="GO:0001666">
    <property type="term" value="P:response to hypoxia"/>
    <property type="evidence" value="ECO:0007669"/>
    <property type="project" value="TreeGrafter"/>
</dbReference>
<dbReference type="EC" id="2.3.1.20" evidence="4 11"/>
<organism evidence="14 15">
    <name type="scientific">Gordonia rhizosphera NBRC 16068</name>
    <dbReference type="NCBI Taxonomy" id="1108045"/>
    <lineage>
        <taxon>Bacteria</taxon>
        <taxon>Bacillati</taxon>
        <taxon>Actinomycetota</taxon>
        <taxon>Actinomycetes</taxon>
        <taxon>Mycobacteriales</taxon>
        <taxon>Gordoniaceae</taxon>
        <taxon>Gordonia</taxon>
    </lineage>
</organism>
<dbReference type="PANTHER" id="PTHR31650:SF1">
    <property type="entry name" value="WAX ESTER SYNTHASE_DIACYLGLYCEROL ACYLTRANSFERASE 4-RELATED"/>
    <property type="match status" value="1"/>
</dbReference>
<gene>
    <name evidence="14" type="ORF">GORHZ_141_00830</name>
</gene>
<evidence type="ECO:0000313" key="14">
    <source>
        <dbReference type="EMBL" id="GAB91708.1"/>
    </source>
</evidence>
<dbReference type="GO" id="GO:0005886">
    <property type="term" value="C:plasma membrane"/>
    <property type="evidence" value="ECO:0007669"/>
    <property type="project" value="TreeGrafter"/>
</dbReference>
<evidence type="ECO:0000256" key="5">
    <source>
        <dbReference type="ARBA" id="ARBA00022516"/>
    </source>
</evidence>
<accession>K6V619</accession>
<dbReference type="RefSeq" id="WP_006335478.1">
    <property type="nucleotide sequence ID" value="NZ_BAHC01000141.1"/>
</dbReference>
<comment type="pathway">
    <text evidence="2">Lipid metabolism.</text>
</comment>
<keyword evidence="15" id="KW-1185">Reference proteome</keyword>
<dbReference type="AlphaFoldDB" id="K6V619"/>
<protein>
    <recommendedName>
        <fullName evidence="4 11">Diacylglycerol O-acyltransferase</fullName>
        <ecNumber evidence="4 11">2.3.1.20</ecNumber>
    </recommendedName>
</protein>
<dbReference type="InterPro" id="IPR014292">
    <property type="entry name" value="Acyl_transf_WS/DGAT"/>
</dbReference>
<name>K6V619_9ACTN</name>
<dbReference type="eggNOG" id="COG1020">
    <property type="taxonomic scope" value="Bacteria"/>
</dbReference>
<evidence type="ECO:0000256" key="2">
    <source>
        <dbReference type="ARBA" id="ARBA00005189"/>
    </source>
</evidence>
<dbReference type="OrthoDB" id="9810950at2"/>
<comment type="caution">
    <text evidence="14">The sequence shown here is derived from an EMBL/GenBank/DDBJ whole genome shotgun (WGS) entry which is preliminary data.</text>
</comment>
<feature type="domain" description="O-acyltransferase WSD1-like N-terminal" evidence="12">
    <location>
        <begin position="4"/>
        <end position="278"/>
    </location>
</feature>
<dbReference type="UniPathway" id="UPA00282"/>
<evidence type="ECO:0000313" key="15">
    <source>
        <dbReference type="Proteomes" id="UP000008363"/>
    </source>
</evidence>
<evidence type="ECO:0000256" key="11">
    <source>
        <dbReference type="RuleBase" id="RU361241"/>
    </source>
</evidence>
<dbReference type="InterPro" id="IPR009721">
    <property type="entry name" value="O-acyltransferase_WSD1_C"/>
</dbReference>
<dbReference type="NCBIfam" id="TIGR02946">
    <property type="entry name" value="acyl_WS_DGAT"/>
    <property type="match status" value="1"/>
</dbReference>
<keyword evidence="8 11" id="KW-0443">Lipid metabolism</keyword>
<comment type="similarity">
    <text evidence="3 11">Belongs to the long-chain O-acyltransferase family.</text>
</comment>
<dbReference type="Pfam" id="PF06974">
    <property type="entry name" value="WS_DGAT_C"/>
    <property type="match status" value="1"/>
</dbReference>
<evidence type="ECO:0000256" key="6">
    <source>
        <dbReference type="ARBA" id="ARBA00022679"/>
    </source>
</evidence>
<keyword evidence="6 11" id="KW-0808">Transferase</keyword>
<evidence type="ECO:0000256" key="4">
    <source>
        <dbReference type="ARBA" id="ARBA00013244"/>
    </source>
</evidence>
<dbReference type="GO" id="GO:0006071">
    <property type="term" value="P:glycerol metabolic process"/>
    <property type="evidence" value="ECO:0007669"/>
    <property type="project" value="UniProtKB-KW"/>
</dbReference>
<dbReference type="Proteomes" id="UP000008363">
    <property type="component" value="Unassembled WGS sequence"/>
</dbReference>
<reference evidence="14 15" key="1">
    <citation type="submission" date="2012-08" db="EMBL/GenBank/DDBJ databases">
        <title>Whole genome shotgun sequence of Gordonia rhizosphera NBRC 16068.</title>
        <authorList>
            <person name="Takarada H."/>
            <person name="Isaki S."/>
            <person name="Hosoyama A."/>
            <person name="Tsuchikane K."/>
            <person name="Katsumata H."/>
            <person name="Baba S."/>
            <person name="Ohji S."/>
            <person name="Yamazaki S."/>
            <person name="Fujita N."/>
        </authorList>
    </citation>
    <scope>NUCLEOTIDE SEQUENCE [LARGE SCALE GENOMIC DNA]</scope>
    <source>
        <strain evidence="14 15">NBRC 16068</strain>
    </source>
</reference>
<evidence type="ECO:0000256" key="8">
    <source>
        <dbReference type="ARBA" id="ARBA00023098"/>
    </source>
</evidence>
<proteinExistence type="inferred from homology"/>
<dbReference type="Pfam" id="PF03007">
    <property type="entry name" value="WS_DGAT_cat"/>
    <property type="match status" value="1"/>
</dbReference>
<sequence>MEQLSGLDAAFVYGETAGPAHVTFFAIYDPSTAPGGVLTFDDLVAHVGSRLGVASFFRSVLARVPFDLDHPYWLRDENFELGNHLHHWTLPEPGGWRQLCDEISRLHAQHLDLHRSPWECHVIDGLGEIRGVPEGAFAMCLKVHHSAVDGLTGLSVIMGLHDLTPETAPAPEDEWAPEAHPSSLNLLARTALTFARRPAQLATAARHTVPLLSKLPKAMTRRLPIGRGVEYLPDLEAPHSRFNGHTDSSRNFDGRSYDLASVKAVRALVPEATVNDVMIAGIGGALRRYLLKKDDLPEKSLITIMASSLHAGPVRRHGVNQIAVARVLLGTNIADPIARLKVVHESSAHAKAVVAALGDRMIEYAEFVPGTVVDTAIRVGMATHLGTLIEQQRIANTLVSTMRGPDFPIYLAGARMLAGYAFSPFSQGGGLYHNVISYCGQVIVSINGCPTVLPDIEHYGDCMDDSFAELLSAATTAP</sequence>
<evidence type="ECO:0000259" key="13">
    <source>
        <dbReference type="Pfam" id="PF06974"/>
    </source>
</evidence>
<comment type="pathway">
    <text evidence="1 11">Glycerolipid metabolism; triacylglycerol biosynthesis.</text>
</comment>